<evidence type="ECO:0000256" key="1">
    <source>
        <dbReference type="ARBA" id="ARBA00006534"/>
    </source>
</evidence>
<dbReference type="PANTHER" id="PTHR20842">
    <property type="entry name" value="PROTEASE S51 ALPHA-ASPARTYL DIPEPTIDASE"/>
    <property type="match status" value="1"/>
</dbReference>
<protein>
    <submittedName>
        <fullName evidence="6">Dipeptidase PepE</fullName>
    </submittedName>
    <submittedName>
        <fullName evidence="5">Peptidase E</fullName>
    </submittedName>
</protein>
<evidence type="ECO:0000313" key="9">
    <source>
        <dbReference type="Proteomes" id="UP000263517"/>
    </source>
</evidence>
<dbReference type="KEGG" id="aal:EP13_07065"/>
<keyword evidence="8" id="KW-1185">Reference proteome</keyword>
<organism evidence="5 8">
    <name type="scientific">Alteromonas australica</name>
    <dbReference type="NCBI Taxonomy" id="589873"/>
    <lineage>
        <taxon>Bacteria</taxon>
        <taxon>Pseudomonadati</taxon>
        <taxon>Pseudomonadota</taxon>
        <taxon>Gammaproteobacteria</taxon>
        <taxon>Alteromonadales</taxon>
        <taxon>Alteromonadaceae</taxon>
        <taxon>Alteromonas/Salinimonas group</taxon>
        <taxon>Alteromonas</taxon>
    </lineage>
</organism>
<dbReference type="GO" id="GO:0008236">
    <property type="term" value="F:serine-type peptidase activity"/>
    <property type="evidence" value="ECO:0007669"/>
    <property type="project" value="UniProtKB-KW"/>
</dbReference>
<dbReference type="RefSeq" id="WP_044056656.1">
    <property type="nucleotide sequence ID" value="NZ_CAJXAX010000036.1"/>
</dbReference>
<dbReference type="GeneID" id="78254673"/>
<reference evidence="9 10" key="2">
    <citation type="journal article" date="2018" name="Nat. Biotechnol.">
        <title>A standardized bacterial taxonomy based on genome phylogeny substantially revises the tree of life.</title>
        <authorList>
            <person name="Parks D.H."/>
            <person name="Chuvochina M."/>
            <person name="Waite D.W."/>
            <person name="Rinke C."/>
            <person name="Skarshewski A."/>
            <person name="Chaumeil P.A."/>
            <person name="Hugenholtz P."/>
        </authorList>
    </citation>
    <scope>NUCLEOTIDE SEQUENCE [LARGE SCALE GENOMIC DNA]</scope>
    <source>
        <strain evidence="7">UBA11621</strain>
        <strain evidence="6">UBA11978</strain>
    </source>
</reference>
<keyword evidence="3" id="KW-0378">Hydrolase</keyword>
<dbReference type="Gene3D" id="3.40.50.880">
    <property type="match status" value="1"/>
</dbReference>
<dbReference type="Pfam" id="PF03575">
    <property type="entry name" value="Peptidase_S51"/>
    <property type="match status" value="1"/>
</dbReference>
<dbReference type="MEROPS" id="S51.001"/>
<dbReference type="EMBL" id="CP008849">
    <property type="protein sequence ID" value="AIF98471.1"/>
    <property type="molecule type" value="Genomic_DNA"/>
</dbReference>
<dbReference type="EMBL" id="DONK01000141">
    <property type="protein sequence ID" value="HBU51546.1"/>
    <property type="molecule type" value="Genomic_DNA"/>
</dbReference>
<proteinExistence type="inferred from homology"/>
<dbReference type="InterPro" id="IPR029062">
    <property type="entry name" value="Class_I_gatase-like"/>
</dbReference>
<dbReference type="NCBIfam" id="NF003642">
    <property type="entry name" value="PRK05282.1"/>
    <property type="match status" value="1"/>
</dbReference>
<evidence type="ECO:0000313" key="10">
    <source>
        <dbReference type="Proteomes" id="UP000264779"/>
    </source>
</evidence>
<evidence type="ECO:0000313" key="6">
    <source>
        <dbReference type="EMBL" id="HAW75432.1"/>
    </source>
</evidence>
<dbReference type="OrthoDB" id="3373764at2"/>
<dbReference type="Proteomes" id="UP000263517">
    <property type="component" value="Unassembled WGS sequence"/>
</dbReference>
<dbReference type="PATRIC" id="fig|589873.4.peg.1560"/>
<evidence type="ECO:0000313" key="7">
    <source>
        <dbReference type="EMBL" id="HBU51546.1"/>
    </source>
</evidence>
<dbReference type="EMBL" id="DNAN01000236">
    <property type="protein sequence ID" value="HAW75432.1"/>
    <property type="molecule type" value="Genomic_DNA"/>
</dbReference>
<dbReference type="InterPro" id="IPR005320">
    <property type="entry name" value="Peptidase_S51"/>
</dbReference>
<keyword evidence="4" id="KW-0720">Serine protease</keyword>
<reference evidence="5 8" key="1">
    <citation type="submission" date="2014-06" db="EMBL/GenBank/DDBJ databases">
        <title>Genomes of Alteromonas australica, a world apart.</title>
        <authorList>
            <person name="Gonzaga A."/>
            <person name="Lopez-Perez M."/>
            <person name="Rodriguez-Valera F."/>
        </authorList>
    </citation>
    <scope>NUCLEOTIDE SEQUENCE [LARGE SCALE GENOMIC DNA]</scope>
    <source>
        <strain evidence="5 8">H 17</strain>
    </source>
</reference>
<dbReference type="AlphaFoldDB" id="A0A075NY11"/>
<evidence type="ECO:0000256" key="4">
    <source>
        <dbReference type="ARBA" id="ARBA00022825"/>
    </source>
</evidence>
<evidence type="ECO:0000313" key="5">
    <source>
        <dbReference type="EMBL" id="AIF98471.1"/>
    </source>
</evidence>
<dbReference type="CDD" id="cd03146">
    <property type="entry name" value="GAT1_Peptidase_E"/>
    <property type="match status" value="1"/>
</dbReference>
<comment type="similarity">
    <text evidence="1">Belongs to the peptidase S51 family.</text>
</comment>
<dbReference type="Proteomes" id="UP000056090">
    <property type="component" value="Chromosome"/>
</dbReference>
<evidence type="ECO:0000256" key="3">
    <source>
        <dbReference type="ARBA" id="ARBA00022801"/>
    </source>
</evidence>
<gene>
    <name evidence="6" type="ORF">DCW74_06815</name>
    <name evidence="7" type="ORF">DEB45_09830</name>
    <name evidence="5" type="ORF">EP13_07065</name>
</gene>
<evidence type="ECO:0000256" key="2">
    <source>
        <dbReference type="ARBA" id="ARBA00022670"/>
    </source>
</evidence>
<evidence type="ECO:0000313" key="8">
    <source>
        <dbReference type="Proteomes" id="UP000056090"/>
    </source>
</evidence>
<dbReference type="PANTHER" id="PTHR20842:SF0">
    <property type="entry name" value="ALPHA-ASPARTYL DIPEPTIDASE"/>
    <property type="match status" value="1"/>
</dbReference>
<keyword evidence="2" id="KW-0645">Protease</keyword>
<name>A0A075NY11_9ALTE</name>
<accession>A0A075NY11</accession>
<dbReference type="Proteomes" id="UP000264779">
    <property type="component" value="Unassembled WGS sequence"/>
</dbReference>
<dbReference type="GO" id="GO:0006508">
    <property type="term" value="P:proteolysis"/>
    <property type="evidence" value="ECO:0007669"/>
    <property type="project" value="UniProtKB-KW"/>
</dbReference>
<dbReference type="eggNOG" id="COG3340">
    <property type="taxonomic scope" value="Bacteria"/>
</dbReference>
<dbReference type="KEGG" id="aaus:EP12_07165"/>
<dbReference type="SUPFAM" id="SSF52317">
    <property type="entry name" value="Class I glutamine amidotransferase-like"/>
    <property type="match status" value="1"/>
</dbReference>
<sequence>MTAHVLMLSSSREGDEAYLTHAKARILAHLGDIRDLVFIPYAAVTQSYDSYVDAVASALPECNVVGLHTFDDPVAAIHNASENGHAIVVGGGNTFHLLHSLYRFALMVPLKHAICNGVPYVGWSAGSNICGQSIRTTNDMPIIEPPSFDALEVVPFQINPHYTDYHPPGHNGETRDQRLAEFTTLNPEIPVVGIREGSALLLSGSTLTLVGEKSGFIFQGNNKTPVQPEQDLTELLNRAD</sequence>